<name>A0A919N9A5_9ACTN</name>
<dbReference type="AlphaFoldDB" id="A0A919N9A5"/>
<proteinExistence type="predicted"/>
<feature type="signal peptide" evidence="1">
    <location>
        <begin position="1"/>
        <end position="32"/>
    </location>
</feature>
<reference evidence="2" key="1">
    <citation type="submission" date="2021-01" db="EMBL/GenBank/DDBJ databases">
        <title>Whole genome shotgun sequence of Actinoplanes siamensis NBRC 109076.</title>
        <authorList>
            <person name="Komaki H."/>
            <person name="Tamura T."/>
        </authorList>
    </citation>
    <scope>NUCLEOTIDE SEQUENCE</scope>
    <source>
        <strain evidence="2">NBRC 109076</strain>
    </source>
</reference>
<dbReference type="Proteomes" id="UP000629619">
    <property type="component" value="Unassembled WGS sequence"/>
</dbReference>
<keyword evidence="3" id="KW-1185">Reference proteome</keyword>
<evidence type="ECO:0000313" key="3">
    <source>
        <dbReference type="Proteomes" id="UP000629619"/>
    </source>
</evidence>
<feature type="chain" id="PRO_5037549680" description="Lectin-like protein BA14k" evidence="1">
    <location>
        <begin position="33"/>
        <end position="111"/>
    </location>
</feature>
<evidence type="ECO:0000313" key="2">
    <source>
        <dbReference type="EMBL" id="GIF06662.1"/>
    </source>
</evidence>
<evidence type="ECO:0000256" key="1">
    <source>
        <dbReference type="SAM" id="SignalP"/>
    </source>
</evidence>
<sequence length="111" mass="12123">MNIRKMSAATGALLFLGGIGMVQGFGASPAAAAPASTTVVASDVTAGQQAGYRDYRQGYRDGRSDGWLQAKRDCRSVVPYLSSRRNNIDYVDGYEDGYRTGFREGYREYCD</sequence>
<comment type="caution">
    <text evidence="2">The sequence shown here is derived from an EMBL/GenBank/DDBJ whole genome shotgun (WGS) entry which is preliminary data.</text>
</comment>
<dbReference type="RefSeq" id="WP_203682094.1">
    <property type="nucleotide sequence ID" value="NZ_BOMW01000037.1"/>
</dbReference>
<keyword evidence="1" id="KW-0732">Signal</keyword>
<accession>A0A919N9A5</accession>
<gene>
    <name evidence="2" type="ORF">Asi03nite_42000</name>
</gene>
<organism evidence="2 3">
    <name type="scientific">Actinoplanes siamensis</name>
    <dbReference type="NCBI Taxonomy" id="1223317"/>
    <lineage>
        <taxon>Bacteria</taxon>
        <taxon>Bacillati</taxon>
        <taxon>Actinomycetota</taxon>
        <taxon>Actinomycetes</taxon>
        <taxon>Micromonosporales</taxon>
        <taxon>Micromonosporaceae</taxon>
        <taxon>Actinoplanes</taxon>
    </lineage>
</organism>
<dbReference type="EMBL" id="BOMW01000037">
    <property type="protein sequence ID" value="GIF06662.1"/>
    <property type="molecule type" value="Genomic_DNA"/>
</dbReference>
<protein>
    <recommendedName>
        <fullName evidence="4">Lectin-like protein BA14k</fullName>
    </recommendedName>
</protein>
<evidence type="ECO:0008006" key="4">
    <source>
        <dbReference type="Google" id="ProtNLM"/>
    </source>
</evidence>